<accession>A0ABR6MFH8</accession>
<dbReference type="Proteomes" id="UP000618986">
    <property type="component" value="Unassembled WGS sequence"/>
</dbReference>
<organism evidence="2 3">
    <name type="scientific">Micromonospora echinospora</name>
    <name type="common">Micromonospora purpurea</name>
    <dbReference type="NCBI Taxonomy" id="1877"/>
    <lineage>
        <taxon>Bacteria</taxon>
        <taxon>Bacillati</taxon>
        <taxon>Actinomycetota</taxon>
        <taxon>Actinomycetes</taxon>
        <taxon>Micromonosporales</taxon>
        <taxon>Micromonosporaceae</taxon>
        <taxon>Micromonospora</taxon>
    </lineage>
</organism>
<evidence type="ECO:0000313" key="2">
    <source>
        <dbReference type="EMBL" id="MBB5114146.1"/>
    </source>
</evidence>
<feature type="region of interest" description="Disordered" evidence="1">
    <location>
        <begin position="1"/>
        <end position="21"/>
    </location>
</feature>
<sequence length="43" mass="4602">MHEHASGSARRRTAPRKGGLGLLTKVMVQELAANDDLGVRSKS</sequence>
<dbReference type="GeneID" id="300296997"/>
<name>A0ABR6MFH8_MICEC</name>
<evidence type="ECO:0000313" key="3">
    <source>
        <dbReference type="Proteomes" id="UP000618986"/>
    </source>
</evidence>
<evidence type="ECO:0000256" key="1">
    <source>
        <dbReference type="SAM" id="MobiDB-lite"/>
    </source>
</evidence>
<reference evidence="2 3" key="1">
    <citation type="submission" date="2020-08" db="EMBL/GenBank/DDBJ databases">
        <title>Sequencing the genomes of 1000 actinobacteria strains.</title>
        <authorList>
            <person name="Klenk H.-P."/>
        </authorList>
    </citation>
    <scope>NUCLEOTIDE SEQUENCE [LARGE SCALE GENOMIC DNA]</scope>
    <source>
        <strain evidence="2 3">DSM 43036</strain>
    </source>
</reference>
<protein>
    <submittedName>
        <fullName evidence="2">Uncharacterized protein</fullName>
    </submittedName>
</protein>
<comment type="caution">
    <text evidence="2">The sequence shown here is derived from an EMBL/GenBank/DDBJ whole genome shotgun (WGS) entry which is preliminary data.</text>
</comment>
<dbReference type="EMBL" id="JACHJC010000001">
    <property type="protein sequence ID" value="MBB5114146.1"/>
    <property type="molecule type" value="Genomic_DNA"/>
</dbReference>
<proteinExistence type="predicted"/>
<gene>
    <name evidence="2" type="ORF">FHU28_003985</name>
</gene>
<keyword evidence="3" id="KW-1185">Reference proteome</keyword>
<dbReference type="RefSeq" id="WP_260413068.1">
    <property type="nucleotide sequence ID" value="NZ_JACHJC010000001.1"/>
</dbReference>